<proteinExistence type="predicted"/>
<keyword evidence="3" id="KW-1185">Reference proteome</keyword>
<feature type="compositionally biased region" description="Basic and acidic residues" evidence="1">
    <location>
        <begin position="146"/>
        <end position="156"/>
    </location>
</feature>
<dbReference type="AlphaFoldDB" id="A0A367LPN8"/>
<evidence type="ECO:0000313" key="3">
    <source>
        <dbReference type="Proteomes" id="UP000253664"/>
    </source>
</evidence>
<dbReference type="EMBL" id="LKCN02000001">
    <property type="protein sequence ID" value="RCI16202.1"/>
    <property type="molecule type" value="Genomic_DNA"/>
</dbReference>
<evidence type="ECO:0000256" key="1">
    <source>
        <dbReference type="SAM" id="MobiDB-lite"/>
    </source>
</evidence>
<accession>A0A367LPN8</accession>
<name>A0A367LPN8_9HYPO</name>
<dbReference type="Proteomes" id="UP000253664">
    <property type="component" value="Unassembled WGS sequence"/>
</dbReference>
<feature type="region of interest" description="Disordered" evidence="1">
    <location>
        <begin position="134"/>
        <end position="156"/>
    </location>
</feature>
<organism evidence="2 3">
    <name type="scientific">Ophiocordyceps polyrhachis-furcata BCC 54312</name>
    <dbReference type="NCBI Taxonomy" id="1330021"/>
    <lineage>
        <taxon>Eukaryota</taxon>
        <taxon>Fungi</taxon>
        <taxon>Dikarya</taxon>
        <taxon>Ascomycota</taxon>
        <taxon>Pezizomycotina</taxon>
        <taxon>Sordariomycetes</taxon>
        <taxon>Hypocreomycetidae</taxon>
        <taxon>Hypocreales</taxon>
        <taxon>Ophiocordycipitaceae</taxon>
        <taxon>Ophiocordyceps</taxon>
    </lineage>
</organism>
<protein>
    <submittedName>
        <fullName evidence="2">Uncharacterized protein</fullName>
    </submittedName>
</protein>
<feature type="region of interest" description="Disordered" evidence="1">
    <location>
        <begin position="1"/>
        <end position="28"/>
    </location>
</feature>
<comment type="caution">
    <text evidence="2">The sequence shown here is derived from an EMBL/GenBank/DDBJ whole genome shotgun (WGS) entry which is preliminary data.</text>
</comment>
<evidence type="ECO:0000313" key="2">
    <source>
        <dbReference type="EMBL" id="RCI16202.1"/>
    </source>
</evidence>
<reference evidence="2 3" key="1">
    <citation type="journal article" date="2015" name="BMC Genomics">
        <title>Insights from the genome of Ophiocordyceps polyrhachis-furcata to pathogenicity and host specificity in insect fungi.</title>
        <authorList>
            <person name="Wichadakul D."/>
            <person name="Kobmoo N."/>
            <person name="Ingsriswang S."/>
            <person name="Tangphatsornruang S."/>
            <person name="Chantasingh D."/>
            <person name="Luangsa-ard J.J."/>
            <person name="Eurwilaichitr L."/>
        </authorList>
    </citation>
    <scope>NUCLEOTIDE SEQUENCE [LARGE SCALE GENOMIC DNA]</scope>
    <source>
        <strain evidence="2 3">BCC 54312</strain>
    </source>
</reference>
<gene>
    <name evidence="2" type="ORF">L249_1878</name>
</gene>
<sequence>MDGMGSLQARNPVRAGGRPSANGVARPRHSRTLIVSIPGELEDRRLAPSSPLTQRAAASRKASSSFIIMLIHFFFDLSSCPPIPEHEVRRGGVVMGERLQGRLAVEGNGVCKMWDTSSLPRGGRILPPFCSSPYLTLTGGGEEEGEKTTTSDRELS</sequence>